<dbReference type="Pfam" id="PF05043">
    <property type="entry name" value="Mga"/>
    <property type="match status" value="1"/>
</dbReference>
<evidence type="ECO:0000313" key="4">
    <source>
        <dbReference type="EMBL" id="MDT2600078.1"/>
    </source>
</evidence>
<organism evidence="4 5">
    <name type="scientific">Enterococcus hulanensis</name>
    <dbReference type="NCBI Taxonomy" id="2559929"/>
    <lineage>
        <taxon>Bacteria</taxon>
        <taxon>Bacillati</taxon>
        <taxon>Bacillota</taxon>
        <taxon>Bacilli</taxon>
        <taxon>Lactobacillales</taxon>
        <taxon>Enterococcaceae</taxon>
        <taxon>Enterococcus</taxon>
    </lineage>
</organism>
<dbReference type="InterPro" id="IPR050661">
    <property type="entry name" value="BglG_antiterminators"/>
</dbReference>
<feature type="domain" description="Mga helix-turn-helix" evidence="3">
    <location>
        <begin position="75"/>
        <end position="159"/>
    </location>
</feature>
<keyword evidence="5" id="KW-1185">Reference proteome</keyword>
<dbReference type="RefSeq" id="WP_311823710.1">
    <property type="nucleotide sequence ID" value="NZ_JARPYF010000021.1"/>
</dbReference>
<evidence type="ECO:0000313" key="5">
    <source>
        <dbReference type="Proteomes" id="UP001252875"/>
    </source>
</evidence>
<name>A0ABU3F0P9_9ENTE</name>
<gene>
    <name evidence="4" type="ORF">P7D85_09850</name>
</gene>
<dbReference type="InterPro" id="IPR007737">
    <property type="entry name" value="Mga_HTH"/>
</dbReference>
<keyword evidence="2" id="KW-0804">Transcription</keyword>
<protein>
    <submittedName>
        <fullName evidence="4">Helix-turn-helix domain-containing protein</fullName>
    </submittedName>
</protein>
<evidence type="ECO:0000256" key="2">
    <source>
        <dbReference type="ARBA" id="ARBA00023163"/>
    </source>
</evidence>
<dbReference type="EMBL" id="JARPYI010000004">
    <property type="protein sequence ID" value="MDT2600078.1"/>
    <property type="molecule type" value="Genomic_DNA"/>
</dbReference>
<reference evidence="4 5" key="1">
    <citation type="submission" date="2023-03" db="EMBL/GenBank/DDBJ databases">
        <authorList>
            <person name="Shen W."/>
            <person name="Cai J."/>
        </authorList>
    </citation>
    <scope>NUCLEOTIDE SEQUENCE [LARGE SCALE GENOMIC DNA]</scope>
    <source>
        <strain evidence="4 5">D6-4</strain>
    </source>
</reference>
<dbReference type="PANTHER" id="PTHR30185">
    <property type="entry name" value="CRYPTIC BETA-GLUCOSIDE BGL OPERON ANTITERMINATOR"/>
    <property type="match status" value="1"/>
</dbReference>
<accession>A0ABU3F0P9</accession>
<evidence type="ECO:0000256" key="1">
    <source>
        <dbReference type="ARBA" id="ARBA00023015"/>
    </source>
</evidence>
<proteinExistence type="predicted"/>
<evidence type="ECO:0000259" key="3">
    <source>
        <dbReference type="Pfam" id="PF05043"/>
    </source>
</evidence>
<dbReference type="Proteomes" id="UP001252875">
    <property type="component" value="Unassembled WGS sequence"/>
</dbReference>
<dbReference type="PANTHER" id="PTHR30185:SF18">
    <property type="entry name" value="TRANSCRIPTIONAL REGULATOR MTLR"/>
    <property type="match status" value="1"/>
</dbReference>
<comment type="caution">
    <text evidence="4">The sequence shown here is derived from an EMBL/GenBank/DDBJ whole genome shotgun (WGS) entry which is preliminary data.</text>
</comment>
<keyword evidence="1" id="KW-0805">Transcription regulation</keyword>
<sequence length="505" mass="59519">MDFRSVLGITNKRRLTLLEKLYYRREGWSSDQLMSELNCSLPILLNDIELINEGHPSFQVVKTKGLYYLVVDKKVSLGNLYADFLNNCPEFQIIEELLYEECESITGLAKKLYLSSSNTQRCLKKIEKALWDAGMELCYRPLRIEGNEGEIRDFYYHFYSERQSAFESTLPKLPTEHYQIMEQYVSDFVMENEIHEKYIFQKRQIYNMYVSFWRIKRGHEFPKDQLRTEGINLPQGESYKALAQAVNERLDMELTPAVLRDALWLTFSDSVLFSVPHIKLALTDNSKCQQLFNQHYELVENYNKMLGYRFSRKSKISLAIVLSNDFYMHDPQGKYICFLRKNREAFLKEVSKVYRSGVEKIRILVQRFVHKFQMYQEEDFVLNYMYLLITTEVDSLEWLADQEPMLKILLLSDLSPTEETFLAKQITDNIYGNFQIVNFEKLSGGIPELYKELKKYDCLITTGSSQGLPKDYPVVVIDPFLTSESKRWIQDMISDLGEKKRASRR</sequence>